<feature type="transmembrane region" description="Helical" evidence="1">
    <location>
        <begin position="30"/>
        <end position="48"/>
    </location>
</feature>
<dbReference type="Proteomes" id="UP001497453">
    <property type="component" value="Chromosome 7"/>
</dbReference>
<evidence type="ECO:0000256" key="1">
    <source>
        <dbReference type="SAM" id="Phobius"/>
    </source>
</evidence>
<accession>A0ABP1E2B3</accession>
<proteinExistence type="predicted"/>
<feature type="transmembrane region" description="Helical" evidence="1">
    <location>
        <begin position="60"/>
        <end position="80"/>
    </location>
</feature>
<organism evidence="3 4">
    <name type="scientific">Somion occarium</name>
    <dbReference type="NCBI Taxonomy" id="3059160"/>
    <lineage>
        <taxon>Eukaryota</taxon>
        <taxon>Fungi</taxon>
        <taxon>Dikarya</taxon>
        <taxon>Basidiomycota</taxon>
        <taxon>Agaricomycotina</taxon>
        <taxon>Agaricomycetes</taxon>
        <taxon>Polyporales</taxon>
        <taxon>Cerrenaceae</taxon>
        <taxon>Somion</taxon>
    </lineage>
</organism>
<protein>
    <recommendedName>
        <fullName evidence="2">Distal membrane-arm assembly complex protein 1-like domain-containing protein</fullName>
    </recommendedName>
</protein>
<keyword evidence="4" id="KW-1185">Reference proteome</keyword>
<dbReference type="Pfam" id="PF15055">
    <property type="entry name" value="DMAC1_Dmo2"/>
    <property type="match status" value="1"/>
</dbReference>
<evidence type="ECO:0000313" key="4">
    <source>
        <dbReference type="Proteomes" id="UP001497453"/>
    </source>
</evidence>
<name>A0ABP1E2B3_9APHY</name>
<evidence type="ECO:0000259" key="2">
    <source>
        <dbReference type="Pfam" id="PF15055"/>
    </source>
</evidence>
<keyword evidence="1" id="KW-0812">Transmembrane</keyword>
<sequence length="82" mass="8455">MSSTSERRDALLADSTAGIVSTHKHAKDCLVCRITGTGALAGVGIYALNQSRAHAPGSIVGKRIMAGVGVCFLAASALRWTK</sequence>
<gene>
    <name evidence="3" type="ORF">GFSPODELE1_LOCUS9406</name>
</gene>
<feature type="domain" description="Distal membrane-arm assembly complex protein 1-like" evidence="2">
    <location>
        <begin position="28"/>
        <end position="73"/>
    </location>
</feature>
<dbReference type="InterPro" id="IPR028036">
    <property type="entry name" value="DMAC1-like_dom"/>
</dbReference>
<reference evidence="4" key="1">
    <citation type="submission" date="2024-04" db="EMBL/GenBank/DDBJ databases">
        <authorList>
            <person name="Shaw F."/>
            <person name="Minotto A."/>
        </authorList>
    </citation>
    <scope>NUCLEOTIDE SEQUENCE [LARGE SCALE GENOMIC DNA]</scope>
</reference>
<keyword evidence="1" id="KW-1133">Transmembrane helix</keyword>
<dbReference type="EMBL" id="OZ037950">
    <property type="protein sequence ID" value="CAL1713662.1"/>
    <property type="molecule type" value="Genomic_DNA"/>
</dbReference>
<keyword evidence="1" id="KW-0472">Membrane</keyword>
<evidence type="ECO:0000313" key="3">
    <source>
        <dbReference type="EMBL" id="CAL1713662.1"/>
    </source>
</evidence>